<dbReference type="Pfam" id="PF13711">
    <property type="entry name" value="DUF4160"/>
    <property type="match status" value="1"/>
</dbReference>
<name>A0A437QGD0_9GAMM</name>
<keyword evidence="2" id="KW-1185">Reference proteome</keyword>
<gene>
    <name evidence="1" type="ORF">EOE67_16690</name>
</gene>
<dbReference type="OrthoDB" id="122670at2"/>
<dbReference type="RefSeq" id="WP_127700473.1">
    <property type="nucleotide sequence ID" value="NZ_SACS01000021.1"/>
</dbReference>
<dbReference type="EMBL" id="SACS01000021">
    <property type="protein sequence ID" value="RVU33496.1"/>
    <property type="molecule type" value="Genomic_DNA"/>
</dbReference>
<reference evidence="1 2" key="1">
    <citation type="submission" date="2019-01" db="EMBL/GenBank/DDBJ databases">
        <authorList>
            <person name="Chen W.-M."/>
        </authorList>
    </citation>
    <scope>NUCLEOTIDE SEQUENCE [LARGE SCALE GENOMIC DNA]</scope>
    <source>
        <strain evidence="1 2">KYPC3</strain>
    </source>
</reference>
<organism evidence="1 2">
    <name type="scientific">Rheinheimera riviphila</name>
    <dbReference type="NCBI Taxonomy" id="1834037"/>
    <lineage>
        <taxon>Bacteria</taxon>
        <taxon>Pseudomonadati</taxon>
        <taxon>Pseudomonadota</taxon>
        <taxon>Gammaproteobacteria</taxon>
        <taxon>Chromatiales</taxon>
        <taxon>Chromatiaceae</taxon>
        <taxon>Rheinheimera</taxon>
    </lineage>
</organism>
<dbReference type="AlphaFoldDB" id="A0A437QGD0"/>
<comment type="caution">
    <text evidence="1">The sequence shown here is derived from an EMBL/GenBank/DDBJ whole genome shotgun (WGS) entry which is preliminary data.</text>
</comment>
<sequence length="85" mass="9922">MPVISRFYGILIAMYFNDHNPPHFHAKYSEYEALFSFDGTILEGNLPKRASTFVQEWITLHRAELEENWRRAKVGEPLNSIAPLE</sequence>
<accession>A0A437QGD0</accession>
<protein>
    <submittedName>
        <fullName evidence="1">DUF4160 domain-containing protein</fullName>
    </submittedName>
</protein>
<evidence type="ECO:0000313" key="2">
    <source>
        <dbReference type="Proteomes" id="UP000283077"/>
    </source>
</evidence>
<dbReference type="InterPro" id="IPR025427">
    <property type="entry name" value="DUF4160"/>
</dbReference>
<evidence type="ECO:0000313" key="1">
    <source>
        <dbReference type="EMBL" id="RVU33496.1"/>
    </source>
</evidence>
<proteinExistence type="predicted"/>
<dbReference type="Proteomes" id="UP000283077">
    <property type="component" value="Unassembled WGS sequence"/>
</dbReference>